<dbReference type="Proteomes" id="UP000814033">
    <property type="component" value="Unassembled WGS sequence"/>
</dbReference>
<gene>
    <name evidence="1" type="ORF">FA95DRAFT_1547023</name>
</gene>
<keyword evidence="2" id="KW-1185">Reference proteome</keyword>
<accession>A0ACB8RFR0</accession>
<evidence type="ECO:0000313" key="1">
    <source>
        <dbReference type="EMBL" id="KAI0042860.1"/>
    </source>
</evidence>
<name>A0ACB8RFR0_9AGAM</name>
<reference evidence="1" key="1">
    <citation type="submission" date="2021-02" db="EMBL/GenBank/DDBJ databases">
        <authorList>
            <consortium name="DOE Joint Genome Institute"/>
            <person name="Ahrendt S."/>
            <person name="Looney B.P."/>
            <person name="Miyauchi S."/>
            <person name="Morin E."/>
            <person name="Drula E."/>
            <person name="Courty P.E."/>
            <person name="Chicoki N."/>
            <person name="Fauchery L."/>
            <person name="Kohler A."/>
            <person name="Kuo A."/>
            <person name="Labutti K."/>
            <person name="Pangilinan J."/>
            <person name="Lipzen A."/>
            <person name="Riley R."/>
            <person name="Andreopoulos W."/>
            <person name="He G."/>
            <person name="Johnson J."/>
            <person name="Barry K.W."/>
            <person name="Grigoriev I.V."/>
            <person name="Nagy L."/>
            <person name="Hibbett D."/>
            <person name="Henrissat B."/>
            <person name="Matheny P.B."/>
            <person name="Labbe J."/>
            <person name="Martin F."/>
        </authorList>
    </citation>
    <scope>NUCLEOTIDE SEQUENCE</scope>
    <source>
        <strain evidence="1">FP105234-sp</strain>
    </source>
</reference>
<evidence type="ECO:0000313" key="2">
    <source>
        <dbReference type="Proteomes" id="UP000814033"/>
    </source>
</evidence>
<organism evidence="1 2">
    <name type="scientific">Auriscalpium vulgare</name>
    <dbReference type="NCBI Taxonomy" id="40419"/>
    <lineage>
        <taxon>Eukaryota</taxon>
        <taxon>Fungi</taxon>
        <taxon>Dikarya</taxon>
        <taxon>Basidiomycota</taxon>
        <taxon>Agaricomycotina</taxon>
        <taxon>Agaricomycetes</taxon>
        <taxon>Russulales</taxon>
        <taxon>Auriscalpiaceae</taxon>
        <taxon>Auriscalpium</taxon>
    </lineage>
</organism>
<comment type="caution">
    <text evidence="1">The sequence shown here is derived from an EMBL/GenBank/DDBJ whole genome shotgun (WGS) entry which is preliminary data.</text>
</comment>
<dbReference type="EMBL" id="MU276044">
    <property type="protein sequence ID" value="KAI0042860.1"/>
    <property type="molecule type" value="Genomic_DNA"/>
</dbReference>
<reference evidence="1" key="2">
    <citation type="journal article" date="2022" name="New Phytol.">
        <title>Evolutionary transition to the ectomycorrhizal habit in the genomes of a hyperdiverse lineage of mushroom-forming fungi.</title>
        <authorList>
            <person name="Looney B."/>
            <person name="Miyauchi S."/>
            <person name="Morin E."/>
            <person name="Drula E."/>
            <person name="Courty P.E."/>
            <person name="Kohler A."/>
            <person name="Kuo A."/>
            <person name="LaButti K."/>
            <person name="Pangilinan J."/>
            <person name="Lipzen A."/>
            <person name="Riley R."/>
            <person name="Andreopoulos W."/>
            <person name="He G."/>
            <person name="Johnson J."/>
            <person name="Nolan M."/>
            <person name="Tritt A."/>
            <person name="Barry K.W."/>
            <person name="Grigoriev I.V."/>
            <person name="Nagy L.G."/>
            <person name="Hibbett D."/>
            <person name="Henrissat B."/>
            <person name="Matheny P.B."/>
            <person name="Labbe J."/>
            <person name="Martin F.M."/>
        </authorList>
    </citation>
    <scope>NUCLEOTIDE SEQUENCE</scope>
    <source>
        <strain evidence="1">FP105234-sp</strain>
    </source>
</reference>
<sequence>MPNITLPDALALLRLPAPDPAQRVPLTPRALAPLFALYYLQAVLVLLPHTRVLRVALLPPIFYLAYTAAVTQDFARGVIAVFPVLDPERVVCWNYAYVIATMVIALRAFEWACVPRPYRRYEAVPEQGKAPRERPLTALSALADAGELLCNQRGLGWSWSRQPFPPTAPTTTPFRQFRSLVFKLTIFDAIHYLLQHFVPALDRASGTSIFDPALPPVQRYAQSTLITLGAGLIVYTTVDVLYLAGALAGQLLLGQPAAAWPPLSARPWCATSLADFWGRRWHQFFRRVFVAAGARPLGALLGPAGAVAGAFGVSAVLHDAGMWGLGRGTEFWAVGGFFLVSGAGVLLERAWAGVSRREVRGVAGWAWTMAWTVGWGGLMVDAWARRGLVGSDFLPEAWRPGKMLLVALATGRMP</sequence>
<proteinExistence type="predicted"/>
<protein>
    <submittedName>
        <fullName evidence="1">Uncharacterized protein</fullName>
    </submittedName>
</protein>